<protein>
    <submittedName>
        <fullName evidence="2">Uncharacterized protein</fullName>
    </submittedName>
</protein>
<gene>
    <name evidence="2" type="ORF">A3841_06040</name>
</gene>
<organism evidence="2 3">
    <name type="scientific">Pontibacter flavimaris</name>
    <dbReference type="NCBI Taxonomy" id="1797110"/>
    <lineage>
        <taxon>Bacteria</taxon>
        <taxon>Pseudomonadati</taxon>
        <taxon>Bacteroidota</taxon>
        <taxon>Cytophagia</taxon>
        <taxon>Cytophagales</taxon>
        <taxon>Hymenobacteraceae</taxon>
        <taxon>Pontibacter</taxon>
    </lineage>
</organism>
<keyword evidence="1" id="KW-0472">Membrane</keyword>
<comment type="caution">
    <text evidence="2">The sequence shown here is derived from an EMBL/GenBank/DDBJ whole genome shotgun (WGS) entry which is preliminary data.</text>
</comment>
<reference evidence="2 3" key="1">
    <citation type="submission" date="2016-03" db="EMBL/GenBank/DDBJ databases">
        <title>Genome sequence of Pontibacter sp. nov., of the family cytophagaceae, isolated from marine sediment of the Yellow Sea, China.</title>
        <authorList>
            <person name="Zhang G."/>
            <person name="Zhang R."/>
        </authorList>
    </citation>
    <scope>NUCLEOTIDE SEQUENCE [LARGE SCALE GENOMIC DNA]</scope>
    <source>
        <strain evidence="2 3">S10-8</strain>
    </source>
</reference>
<dbReference type="EMBL" id="LVWA01000012">
    <property type="protein sequence ID" value="OKL38698.1"/>
    <property type="molecule type" value="Genomic_DNA"/>
</dbReference>
<sequence length="178" mass="20322">MLLLLLLCSCATQRQAEKFFEENPDKLAEYVAKKEARTPDNGGAYAAGSFPPRFYPPAIPARQRLQAGRLVPSPMLVSRPEAVFAPRYSSCPECPGTAATNIVYLPDTLQLDSLNRELKIERLANTAIRQKLKDTEADRDYWQELNRKKRWALIAMAVFAMLYILFKVLAWRVRETEE</sequence>
<evidence type="ECO:0000256" key="1">
    <source>
        <dbReference type="SAM" id="Phobius"/>
    </source>
</evidence>
<keyword evidence="3" id="KW-1185">Reference proteome</keyword>
<dbReference type="Proteomes" id="UP000186551">
    <property type="component" value="Unassembled WGS sequence"/>
</dbReference>
<feature type="transmembrane region" description="Helical" evidence="1">
    <location>
        <begin position="151"/>
        <end position="170"/>
    </location>
</feature>
<keyword evidence="1" id="KW-1133">Transmembrane helix</keyword>
<dbReference type="AlphaFoldDB" id="A0A1Q5P8Y9"/>
<accession>A0A1Q5P8Y9</accession>
<evidence type="ECO:0000313" key="3">
    <source>
        <dbReference type="Proteomes" id="UP000186551"/>
    </source>
</evidence>
<keyword evidence="1" id="KW-0812">Transmembrane</keyword>
<proteinExistence type="predicted"/>
<name>A0A1Q5P8Y9_9BACT</name>
<evidence type="ECO:0000313" key="2">
    <source>
        <dbReference type="EMBL" id="OKL38698.1"/>
    </source>
</evidence>